<evidence type="ECO:0000313" key="1">
    <source>
        <dbReference type="EMBL" id="EGK01696.1"/>
    </source>
</evidence>
<dbReference type="Proteomes" id="UP000004913">
    <property type="component" value="Unassembled WGS sequence"/>
</dbReference>
<comment type="caution">
    <text evidence="1">The sequence shown here is derived from an EMBL/GenBank/DDBJ whole genome shotgun (WGS) entry which is preliminary data.</text>
</comment>
<sequence>MAKDIINKYISERYDRWLDYARYHCSHANMVEEAIDVLNEVLAMLIEKCESNESHVLKLYDSKKGQYRELDFFVLQMIKLNIQSPTSPYRHKYKSIPIDAKIDFQRMDIIDEEDPEQDRSADILQKMQKVRSIFDNLQLSKKAKRVFSWKFFEGNSFSEWEGPEDKKDLYDIYNGVLELIKNKLNNRELF</sequence>
<keyword evidence="2" id="KW-1185">Reference proteome</keyword>
<dbReference type="STRING" id="742766.HMPREF9455_01844"/>
<protein>
    <submittedName>
        <fullName evidence="1">Uncharacterized protein</fullName>
    </submittedName>
</protein>
<organism evidence="1 2">
    <name type="scientific">Dysgonomonas gadei ATCC BAA-286</name>
    <dbReference type="NCBI Taxonomy" id="742766"/>
    <lineage>
        <taxon>Bacteria</taxon>
        <taxon>Pseudomonadati</taxon>
        <taxon>Bacteroidota</taxon>
        <taxon>Bacteroidia</taxon>
        <taxon>Bacteroidales</taxon>
        <taxon>Dysgonomonadaceae</taxon>
        <taxon>Dysgonomonas</taxon>
    </lineage>
</organism>
<evidence type="ECO:0000313" key="2">
    <source>
        <dbReference type="Proteomes" id="UP000004913"/>
    </source>
</evidence>
<name>F5IXM7_9BACT</name>
<proteinExistence type="predicted"/>
<dbReference type="RefSeq" id="WP_006799363.1">
    <property type="nucleotide sequence ID" value="NZ_GL891982.1"/>
</dbReference>
<gene>
    <name evidence="1" type="ORF">HMPREF9455_01844</name>
</gene>
<dbReference type="eggNOG" id="ENOG5033TUH">
    <property type="taxonomic scope" value="Bacteria"/>
</dbReference>
<dbReference type="EMBL" id="ADLV01000020">
    <property type="protein sequence ID" value="EGK01696.1"/>
    <property type="molecule type" value="Genomic_DNA"/>
</dbReference>
<dbReference type="AlphaFoldDB" id="F5IXM7"/>
<accession>F5IXM7</accession>
<dbReference type="HOGENOM" id="CLU_1444997_0_0_10"/>
<reference evidence="1 2" key="1">
    <citation type="submission" date="2011-04" db="EMBL/GenBank/DDBJ databases">
        <title>The Genome Sequence of Dysgonomonas gadei ATCC BAA-286.</title>
        <authorList>
            <consortium name="The Broad Institute Genome Sequencing Platform"/>
            <person name="Earl A."/>
            <person name="Ward D."/>
            <person name="Feldgarden M."/>
            <person name="Gevers D."/>
            <person name="Pudlo N."/>
            <person name="Martens E."/>
            <person name="Allen-Vercoe E."/>
            <person name="Young S.K."/>
            <person name="Zeng Q."/>
            <person name="Gargeya S."/>
            <person name="Fitzgerald M."/>
            <person name="Haas B."/>
            <person name="Abouelleil A."/>
            <person name="Alvarado L."/>
            <person name="Arachchi H.M."/>
            <person name="Berlin A."/>
            <person name="Brown A."/>
            <person name="Chapman S.B."/>
            <person name="Chen Z."/>
            <person name="Dunbar C."/>
            <person name="Freedman E."/>
            <person name="Gearin G."/>
            <person name="Gellesch M."/>
            <person name="Goldberg J."/>
            <person name="Griggs A."/>
            <person name="Gujja S."/>
            <person name="Heiman D."/>
            <person name="Howarth C."/>
            <person name="Larson L."/>
            <person name="Lui A."/>
            <person name="MacDonald P.J.P."/>
            <person name="Mehta T."/>
            <person name="Montmayeur A."/>
            <person name="Murphy C."/>
            <person name="Neiman D."/>
            <person name="Pearson M."/>
            <person name="Priest M."/>
            <person name="Roberts A."/>
            <person name="Saif S."/>
            <person name="Shea T."/>
            <person name="Shenoy N."/>
            <person name="Sisk P."/>
            <person name="Stolte C."/>
            <person name="Sykes S."/>
            <person name="Yandava C."/>
            <person name="Wortman J."/>
            <person name="Nusbaum C."/>
            <person name="Birren B."/>
        </authorList>
    </citation>
    <scope>NUCLEOTIDE SEQUENCE [LARGE SCALE GENOMIC DNA]</scope>
    <source>
        <strain evidence="1 2">ATCC BAA-286</strain>
    </source>
</reference>